<evidence type="ECO:0000256" key="1">
    <source>
        <dbReference type="SAM" id="MobiDB-lite"/>
    </source>
</evidence>
<gene>
    <name evidence="2" type="ORF">GCM10022252_74080</name>
</gene>
<dbReference type="Proteomes" id="UP001501251">
    <property type="component" value="Unassembled WGS sequence"/>
</dbReference>
<evidence type="ECO:0000313" key="3">
    <source>
        <dbReference type="Proteomes" id="UP001501251"/>
    </source>
</evidence>
<evidence type="ECO:0000313" key="2">
    <source>
        <dbReference type="EMBL" id="GAA4208658.1"/>
    </source>
</evidence>
<accession>A0ABP8BJT2</accession>
<proteinExistence type="predicted"/>
<organism evidence="2 3">
    <name type="scientific">Streptosporangium oxazolinicum</name>
    <dbReference type="NCBI Taxonomy" id="909287"/>
    <lineage>
        <taxon>Bacteria</taxon>
        <taxon>Bacillati</taxon>
        <taxon>Actinomycetota</taxon>
        <taxon>Actinomycetes</taxon>
        <taxon>Streptosporangiales</taxon>
        <taxon>Streptosporangiaceae</taxon>
        <taxon>Streptosporangium</taxon>
    </lineage>
</organism>
<dbReference type="EMBL" id="BAABAQ010000019">
    <property type="protein sequence ID" value="GAA4208658.1"/>
    <property type="molecule type" value="Genomic_DNA"/>
</dbReference>
<feature type="compositionally biased region" description="Basic and acidic residues" evidence="1">
    <location>
        <begin position="78"/>
        <end position="87"/>
    </location>
</feature>
<comment type="caution">
    <text evidence="2">The sequence shown here is derived from an EMBL/GenBank/DDBJ whole genome shotgun (WGS) entry which is preliminary data.</text>
</comment>
<name>A0ABP8BJT2_9ACTN</name>
<dbReference type="RefSeq" id="WP_344922982.1">
    <property type="nucleotide sequence ID" value="NZ_BAABAQ010000019.1"/>
</dbReference>
<protein>
    <submittedName>
        <fullName evidence="2">Uncharacterized protein</fullName>
    </submittedName>
</protein>
<sequence>MFTQRLGGRGERVQVPSGEHLALDREQHRRQPPGAAPGTVSGGERGRQLVGVGVLAQRECRATEDHQHLVGGTAPPPHRREGAEADRGAVGVGAEHQACPPGGGQVLDGRSQRGGGTQDHGELAGLVGRRHQEQTLAGLGHPADLAVEGQVQAAGEGERPR</sequence>
<feature type="compositionally biased region" description="Basic and acidic residues" evidence="1">
    <location>
        <begin position="58"/>
        <end position="68"/>
    </location>
</feature>
<feature type="compositionally biased region" description="Gly residues" evidence="1">
    <location>
        <begin position="101"/>
        <end position="118"/>
    </location>
</feature>
<keyword evidence="3" id="KW-1185">Reference proteome</keyword>
<reference evidence="3" key="1">
    <citation type="journal article" date="2019" name="Int. J. Syst. Evol. Microbiol.">
        <title>The Global Catalogue of Microorganisms (GCM) 10K type strain sequencing project: providing services to taxonomists for standard genome sequencing and annotation.</title>
        <authorList>
            <consortium name="The Broad Institute Genomics Platform"/>
            <consortium name="The Broad Institute Genome Sequencing Center for Infectious Disease"/>
            <person name="Wu L."/>
            <person name="Ma J."/>
        </authorList>
    </citation>
    <scope>NUCLEOTIDE SEQUENCE [LARGE SCALE GENOMIC DNA]</scope>
    <source>
        <strain evidence="3">JCM 17388</strain>
    </source>
</reference>
<feature type="region of interest" description="Disordered" evidence="1">
    <location>
        <begin position="1"/>
        <end position="161"/>
    </location>
</feature>